<keyword evidence="6" id="KW-0472">Membrane</keyword>
<dbReference type="AlphaFoldDB" id="A0AA36JD22"/>
<feature type="transmembrane region" description="Helical" evidence="6">
    <location>
        <begin position="131"/>
        <end position="152"/>
    </location>
</feature>
<dbReference type="Proteomes" id="UP001178507">
    <property type="component" value="Unassembled WGS sequence"/>
</dbReference>
<dbReference type="Pfam" id="PF00644">
    <property type="entry name" value="PARP"/>
    <property type="match status" value="1"/>
</dbReference>
<keyword evidence="3 5" id="KW-0520">NAD</keyword>
<accession>A0AA36JD22</accession>
<sequence length="450" mass="48824">MAKASLNVTIPPGMKAGQEIQAVSPDGTVVQATIPKGMKPGQTFQVQYTPVAPSAPSSGNGSGFGAGTRLCEMYSGGDLMILAALVVVGFALPVLLKNGGGLLNFLSTYVVPIVCAGLAIAYDWDTKGPTVALKSTLAAAAIAWLIVVPLGVVTHSLLHYFTSVLLVASCLALCFAALVSFGVAGGFLAFLIMILFVMFGGVLTWLISGPLGTAVAFMGAFFCMRVFFSLLSRGPLHPATWPDVNVVKPESEEYRTQSDSFLSSCEPWAHKYDFDLRIKKIYRIDRAAPNQSQAPSAEGGRQLFHGTPWEAAMGIVCDGFRLPQHPGMFGRGIYFADCPLKSWRYCFQSKSMAETLPRLTGTGGYILMCWVDLGKTRQEKEAKPELKGYNRSSWMNWFTGHRHAYDSVQGLTEEDGGALRVPEYIVYDPKQVRLAYLFEVEKLDRGQPVA</sequence>
<keyword evidence="2 5" id="KW-0808">Transferase</keyword>
<evidence type="ECO:0000256" key="2">
    <source>
        <dbReference type="ARBA" id="ARBA00022679"/>
    </source>
</evidence>
<protein>
    <recommendedName>
        <fullName evidence="5">Poly [ADP-ribose] polymerase</fullName>
        <shortName evidence="5">PARP</shortName>
        <ecNumber evidence="5">2.4.2.-</ecNumber>
    </recommendedName>
</protein>
<evidence type="ECO:0000256" key="3">
    <source>
        <dbReference type="ARBA" id="ARBA00023027"/>
    </source>
</evidence>
<feature type="transmembrane region" description="Helical" evidence="6">
    <location>
        <begin position="102"/>
        <end position="124"/>
    </location>
</feature>
<feature type="transmembrane region" description="Helical" evidence="6">
    <location>
        <begin position="158"/>
        <end position="179"/>
    </location>
</feature>
<dbReference type="GO" id="GO:0005730">
    <property type="term" value="C:nucleolus"/>
    <property type="evidence" value="ECO:0007669"/>
    <property type="project" value="TreeGrafter"/>
</dbReference>
<keyword evidence="9" id="KW-1185">Reference proteome</keyword>
<gene>
    <name evidence="8" type="ORF">EVOR1521_LOCUS26524</name>
</gene>
<dbReference type="GO" id="GO:0003950">
    <property type="term" value="F:NAD+ poly-ADP-ribosyltransferase activity"/>
    <property type="evidence" value="ECO:0007669"/>
    <property type="project" value="UniProtKB-UniRule"/>
</dbReference>
<evidence type="ECO:0000256" key="4">
    <source>
        <dbReference type="ARBA" id="ARBA00033987"/>
    </source>
</evidence>
<reference evidence="8" key="1">
    <citation type="submission" date="2023-08" db="EMBL/GenBank/DDBJ databases">
        <authorList>
            <person name="Chen Y."/>
            <person name="Shah S."/>
            <person name="Dougan E. K."/>
            <person name="Thang M."/>
            <person name="Chan C."/>
        </authorList>
    </citation>
    <scope>NUCLEOTIDE SEQUENCE</scope>
</reference>
<evidence type="ECO:0000259" key="7">
    <source>
        <dbReference type="PROSITE" id="PS51059"/>
    </source>
</evidence>
<dbReference type="SUPFAM" id="SSF56399">
    <property type="entry name" value="ADP-ribosylation"/>
    <property type="match status" value="1"/>
</dbReference>
<evidence type="ECO:0000256" key="5">
    <source>
        <dbReference type="RuleBase" id="RU362114"/>
    </source>
</evidence>
<organism evidence="8 9">
    <name type="scientific">Effrenium voratum</name>
    <dbReference type="NCBI Taxonomy" id="2562239"/>
    <lineage>
        <taxon>Eukaryota</taxon>
        <taxon>Sar</taxon>
        <taxon>Alveolata</taxon>
        <taxon>Dinophyceae</taxon>
        <taxon>Suessiales</taxon>
        <taxon>Symbiodiniaceae</taxon>
        <taxon>Effrenium</taxon>
    </lineage>
</organism>
<dbReference type="GO" id="GO:1990404">
    <property type="term" value="F:NAD+-protein mono-ADP-ribosyltransferase activity"/>
    <property type="evidence" value="ECO:0007669"/>
    <property type="project" value="TreeGrafter"/>
</dbReference>
<evidence type="ECO:0000313" key="8">
    <source>
        <dbReference type="EMBL" id="CAJ1403975.1"/>
    </source>
</evidence>
<evidence type="ECO:0000256" key="1">
    <source>
        <dbReference type="ARBA" id="ARBA00022676"/>
    </source>
</evidence>
<keyword evidence="6" id="KW-1133">Transmembrane helix</keyword>
<dbReference type="PROSITE" id="PS51059">
    <property type="entry name" value="PARP_CATALYTIC"/>
    <property type="match status" value="1"/>
</dbReference>
<dbReference type="EMBL" id="CAUJNA010003517">
    <property type="protein sequence ID" value="CAJ1403975.1"/>
    <property type="molecule type" value="Genomic_DNA"/>
</dbReference>
<comment type="caution">
    <text evidence="8">The sequence shown here is derived from an EMBL/GenBank/DDBJ whole genome shotgun (WGS) entry which is preliminary data.</text>
</comment>
<name>A0AA36JD22_9DINO</name>
<keyword evidence="1 5" id="KW-0328">Glycosyltransferase</keyword>
<keyword evidence="6" id="KW-0812">Transmembrane</keyword>
<dbReference type="Gene3D" id="3.90.228.10">
    <property type="match status" value="1"/>
</dbReference>
<evidence type="ECO:0000256" key="6">
    <source>
        <dbReference type="SAM" id="Phobius"/>
    </source>
</evidence>
<feature type="transmembrane region" description="Helical" evidence="6">
    <location>
        <begin position="79"/>
        <end position="96"/>
    </location>
</feature>
<comment type="catalytic activity">
    <reaction evidence="4">
        <text>NAD(+) + (ADP-D-ribosyl)n-acceptor = nicotinamide + (ADP-D-ribosyl)n+1-acceptor + H(+).</text>
        <dbReference type="EC" id="2.4.2.30"/>
    </reaction>
</comment>
<dbReference type="InterPro" id="IPR012317">
    <property type="entry name" value="Poly(ADP-ribose)pol_cat_dom"/>
</dbReference>
<dbReference type="PANTHER" id="PTHR10459:SF60">
    <property type="entry name" value="POLY [ADP-RIBOSE] POLYMERASE 2"/>
    <property type="match status" value="1"/>
</dbReference>
<proteinExistence type="predicted"/>
<dbReference type="PANTHER" id="PTHR10459">
    <property type="entry name" value="DNA LIGASE"/>
    <property type="match status" value="1"/>
</dbReference>
<dbReference type="GO" id="GO:0070212">
    <property type="term" value="P:protein poly-ADP-ribosylation"/>
    <property type="evidence" value="ECO:0007669"/>
    <property type="project" value="TreeGrafter"/>
</dbReference>
<evidence type="ECO:0000313" key="9">
    <source>
        <dbReference type="Proteomes" id="UP001178507"/>
    </source>
</evidence>
<dbReference type="InterPro" id="IPR050800">
    <property type="entry name" value="ARTD/PARP"/>
</dbReference>
<feature type="transmembrane region" description="Helical" evidence="6">
    <location>
        <begin position="186"/>
        <end position="207"/>
    </location>
</feature>
<dbReference type="EC" id="2.4.2.-" evidence="5"/>
<feature type="domain" description="PARP catalytic" evidence="7">
    <location>
        <begin position="235"/>
        <end position="450"/>
    </location>
</feature>
<dbReference type="GO" id="GO:0006302">
    <property type="term" value="P:double-strand break repair"/>
    <property type="evidence" value="ECO:0007669"/>
    <property type="project" value="TreeGrafter"/>
</dbReference>